<sequence length="191" mass="20409">MEEEAKEKLEKAAIVFAVLLLIAIAYVTYVQPVLVQGEPPKDGGSNGTGQLRGCFELQGFLCKENEKCSAELLQATESNCCSEACISAEPYAGGTYAGEGIEIDGTATEEQKEKIREYIQEQLSSKNPIDEGSEGIEGGGGTGSAVVLGIPCELPNGHPILYCDCMDICLSEEVPQEECELICYGRQVEAS</sequence>
<dbReference type="EMBL" id="DUFG01000031">
    <property type="protein sequence ID" value="HIH08912.1"/>
    <property type="molecule type" value="Genomic_DNA"/>
</dbReference>
<comment type="caution">
    <text evidence="2">The sequence shown here is derived from an EMBL/GenBank/DDBJ whole genome shotgun (WGS) entry which is preliminary data.</text>
</comment>
<dbReference type="AlphaFoldDB" id="A0A7J4ITZ9"/>
<gene>
    <name evidence="2" type="ORF">HA237_06120</name>
    <name evidence="3" type="ORF">J4224_05580</name>
</gene>
<keyword evidence="1" id="KW-0812">Transmembrane</keyword>
<reference evidence="3" key="2">
    <citation type="submission" date="2021-03" db="EMBL/GenBank/DDBJ databases">
        <authorList>
            <person name="Jaffe A."/>
        </authorList>
    </citation>
    <scope>NUCLEOTIDE SEQUENCE</scope>
    <source>
        <strain evidence="3">RIFCSPHIGHO2_01_FULL_GW2011_AR10_43_9</strain>
    </source>
</reference>
<keyword evidence="1" id="KW-0472">Membrane</keyword>
<reference evidence="3" key="3">
    <citation type="submission" date="2021-05" db="EMBL/GenBank/DDBJ databases">
        <title>Protein family content uncovers lineage relationships and bacterial pathway maintenance mechanisms in DPANN archaea.</title>
        <authorList>
            <person name="Castelle C.J."/>
            <person name="Meheust R."/>
            <person name="Jaffe A.L."/>
            <person name="Seitz K."/>
            <person name="Gong X."/>
            <person name="Baker B.J."/>
            <person name="Banfield J.F."/>
        </authorList>
    </citation>
    <scope>NUCLEOTIDE SEQUENCE</scope>
    <source>
        <strain evidence="3">RIFCSPHIGHO2_01_FULL_GW2011_AR10_43_9</strain>
    </source>
</reference>
<keyword evidence="1" id="KW-1133">Transmembrane helix</keyword>
<evidence type="ECO:0000313" key="2">
    <source>
        <dbReference type="EMBL" id="HIH08912.1"/>
    </source>
</evidence>
<name>A0A7J4ITZ9_9ARCH</name>
<protein>
    <submittedName>
        <fullName evidence="2">Uncharacterized protein</fullName>
    </submittedName>
</protein>
<dbReference type="Proteomes" id="UP000577419">
    <property type="component" value="Unassembled WGS sequence"/>
</dbReference>
<reference evidence="2" key="1">
    <citation type="journal article" date="2020" name="bioRxiv">
        <title>A rank-normalized archaeal taxonomy based on genome phylogeny resolves widespread incomplete and uneven classifications.</title>
        <authorList>
            <person name="Rinke C."/>
            <person name="Chuvochina M."/>
            <person name="Mussig A.J."/>
            <person name="Chaumeil P.-A."/>
            <person name="Waite D.W."/>
            <person name="Whitman W.B."/>
            <person name="Parks D.H."/>
            <person name="Hugenholtz P."/>
        </authorList>
    </citation>
    <scope>NUCLEOTIDE SEQUENCE</scope>
    <source>
        <strain evidence="2">UBA10011</strain>
    </source>
</reference>
<evidence type="ECO:0000256" key="1">
    <source>
        <dbReference type="SAM" id="Phobius"/>
    </source>
</evidence>
<evidence type="ECO:0000313" key="3">
    <source>
        <dbReference type="EMBL" id="MBS3059861.1"/>
    </source>
</evidence>
<proteinExistence type="predicted"/>
<dbReference type="Proteomes" id="UP000683213">
    <property type="component" value="Unassembled WGS sequence"/>
</dbReference>
<organism evidence="2 4">
    <name type="scientific">Candidatus Iainarchaeum sp</name>
    <dbReference type="NCBI Taxonomy" id="3101447"/>
    <lineage>
        <taxon>Archaea</taxon>
        <taxon>Candidatus Iainarchaeota</taxon>
        <taxon>Candidatus Iainarchaeia</taxon>
        <taxon>Candidatus Iainarchaeales</taxon>
        <taxon>Candidatus Iainarchaeaceae</taxon>
        <taxon>Candidatus Iainarchaeum</taxon>
    </lineage>
</organism>
<accession>A0A7J4ITZ9</accession>
<dbReference type="EMBL" id="JAGVWF010000085">
    <property type="protein sequence ID" value="MBS3059861.1"/>
    <property type="molecule type" value="Genomic_DNA"/>
</dbReference>
<feature type="transmembrane region" description="Helical" evidence="1">
    <location>
        <begin position="12"/>
        <end position="29"/>
    </location>
</feature>
<evidence type="ECO:0000313" key="4">
    <source>
        <dbReference type="Proteomes" id="UP000577419"/>
    </source>
</evidence>